<keyword evidence="2" id="KW-1185">Reference proteome</keyword>
<accession>A0ABR5LN82</accession>
<evidence type="ECO:0000313" key="1">
    <source>
        <dbReference type="EMBL" id="KPG29399.1"/>
    </source>
</evidence>
<sequence>MRGWGFGAVLVFWVCLLSACTVVVPGAVSGPEPDLGADVLFVGEIPEYGQQWSATDKTRLAYTRALRRIDRVGSVTHSAVSVSPVPSTSGSGNVKSN</sequence>
<dbReference type="Proteomes" id="UP000037962">
    <property type="component" value="Unassembled WGS sequence"/>
</dbReference>
<protein>
    <submittedName>
        <fullName evidence="1">Uncharacterized protein</fullName>
    </submittedName>
</protein>
<evidence type="ECO:0000313" key="2">
    <source>
        <dbReference type="Proteomes" id="UP000037962"/>
    </source>
</evidence>
<name>A0ABR5LN82_9MYCO</name>
<organism evidence="1 2">
    <name type="scientific">Mycobacteroides immunogenum</name>
    <dbReference type="NCBI Taxonomy" id="83262"/>
    <lineage>
        <taxon>Bacteria</taxon>
        <taxon>Bacillati</taxon>
        <taxon>Actinomycetota</taxon>
        <taxon>Actinomycetes</taxon>
        <taxon>Mycobacteriales</taxon>
        <taxon>Mycobacteriaceae</taxon>
        <taxon>Mycobacteroides</taxon>
    </lineage>
</organism>
<reference evidence="1 2" key="1">
    <citation type="submission" date="2015-09" db="EMBL/GenBank/DDBJ databases">
        <title>Genome Sequences of Mycobacterium immunogenum Isolates, Recuperated from a Chloraminated Drinking Water Distribution System Simulator Subjected to Episodes of Nitrification.</title>
        <authorList>
            <person name="Gomez-Alvarez V."/>
            <person name="Revetta R.P."/>
        </authorList>
    </citation>
    <scope>NUCLEOTIDE SEQUENCE [LARGE SCALE GENOMIC DNA]</scope>
    <source>
        <strain evidence="1 2">H076</strain>
    </source>
</reference>
<gene>
    <name evidence="1" type="ORF">AN912_20485</name>
</gene>
<proteinExistence type="predicted"/>
<dbReference type="EMBL" id="LJFS01000030">
    <property type="protein sequence ID" value="KPG29399.1"/>
    <property type="molecule type" value="Genomic_DNA"/>
</dbReference>
<dbReference type="PROSITE" id="PS51257">
    <property type="entry name" value="PROKAR_LIPOPROTEIN"/>
    <property type="match status" value="1"/>
</dbReference>
<dbReference type="GeneID" id="45762718"/>
<comment type="caution">
    <text evidence="1">The sequence shown here is derived from an EMBL/GenBank/DDBJ whole genome shotgun (WGS) entry which is preliminary data.</text>
</comment>
<dbReference type="RefSeq" id="WP_043078430.1">
    <property type="nucleotide sequence ID" value="NZ_CP011530.1"/>
</dbReference>